<dbReference type="Proteomes" id="UP001073053">
    <property type="component" value="Unassembled WGS sequence"/>
</dbReference>
<evidence type="ECO:0008006" key="3">
    <source>
        <dbReference type="Google" id="ProtNLM"/>
    </source>
</evidence>
<comment type="caution">
    <text evidence="1">The sequence shown here is derived from an EMBL/GenBank/DDBJ whole genome shotgun (WGS) entry which is preliminary data.</text>
</comment>
<dbReference type="EMBL" id="JALAWA010000002">
    <property type="protein sequence ID" value="MCY9183677.1"/>
    <property type="molecule type" value="Genomic_DNA"/>
</dbReference>
<reference evidence="1" key="1">
    <citation type="submission" date="2022-02" db="EMBL/GenBank/DDBJ databases">
        <title>Crop Bioprotection Bacillus Genome Sequencing.</title>
        <authorList>
            <person name="Dunlap C."/>
        </authorList>
    </citation>
    <scope>NUCLEOTIDE SEQUENCE</scope>
    <source>
        <strain evidence="1">EC49O2N-C10</strain>
    </source>
</reference>
<protein>
    <recommendedName>
        <fullName evidence="3">NAD(P) binding enzyme</fullName>
    </recommendedName>
</protein>
<organism evidence="1 2">
    <name type="scientific">Bacillus halotolerans</name>
    <dbReference type="NCBI Taxonomy" id="260554"/>
    <lineage>
        <taxon>Bacteria</taxon>
        <taxon>Bacillati</taxon>
        <taxon>Bacillota</taxon>
        <taxon>Bacilli</taxon>
        <taxon>Bacillales</taxon>
        <taxon>Bacillaceae</taxon>
        <taxon>Bacillus</taxon>
    </lineage>
</organism>
<evidence type="ECO:0000313" key="2">
    <source>
        <dbReference type="Proteomes" id="UP001073053"/>
    </source>
</evidence>
<evidence type="ECO:0000313" key="1">
    <source>
        <dbReference type="EMBL" id="MCY9183677.1"/>
    </source>
</evidence>
<proteinExistence type="predicted"/>
<gene>
    <name evidence="1" type="ORF">MOF03_03245</name>
</gene>
<dbReference type="AlphaFoldDB" id="A0A9Q4EG58"/>
<accession>A0A9Q4EG58</accession>
<sequence>MESTLIVGADEFFGLSLCERMMDEGIYVDVVLAETDDENRQMYLEERLMWLGRNEHFRQLEHIEDQKYDTICIQYDCGFLPLDQYKSAYVLVYEQDRKEWEKREKTGSEKAVILPKMYGPWKEEQEEEGFYTEDVADELLRFLLEPGRDTGKDCIFDLQVTKKTSKDEAKTKILEWKRQFSSIFDKY</sequence>
<name>A0A9Q4EG58_9BACI</name>
<dbReference type="RefSeq" id="WP_105990586.1">
    <property type="nucleotide sequence ID" value="NZ_CP065858.1"/>
</dbReference>